<feature type="region of interest" description="Disordered" evidence="12">
    <location>
        <begin position="253"/>
        <end position="272"/>
    </location>
</feature>
<dbReference type="Pfam" id="PF00520">
    <property type="entry name" value="Ion_trans"/>
    <property type="match status" value="1"/>
</dbReference>
<organism evidence="15 16">
    <name type="scientific">Coregonus suidteri</name>
    <dbReference type="NCBI Taxonomy" id="861788"/>
    <lineage>
        <taxon>Eukaryota</taxon>
        <taxon>Metazoa</taxon>
        <taxon>Chordata</taxon>
        <taxon>Craniata</taxon>
        <taxon>Vertebrata</taxon>
        <taxon>Euteleostomi</taxon>
        <taxon>Actinopterygii</taxon>
        <taxon>Neopterygii</taxon>
        <taxon>Teleostei</taxon>
        <taxon>Protacanthopterygii</taxon>
        <taxon>Salmoniformes</taxon>
        <taxon>Salmonidae</taxon>
        <taxon>Coregoninae</taxon>
        <taxon>Coregonus</taxon>
    </lineage>
</organism>
<evidence type="ECO:0000256" key="11">
    <source>
        <dbReference type="ARBA" id="ARBA00023303"/>
    </source>
</evidence>
<dbReference type="Proteomes" id="UP001356427">
    <property type="component" value="Unassembled WGS sequence"/>
</dbReference>
<dbReference type="AlphaFoldDB" id="A0AAN8QBZ4"/>
<accession>A0AAN8QBZ4</accession>
<feature type="compositionally biased region" description="Pro residues" evidence="12">
    <location>
        <begin position="299"/>
        <end position="317"/>
    </location>
</feature>
<feature type="region of interest" description="Disordered" evidence="12">
    <location>
        <begin position="188"/>
        <end position="216"/>
    </location>
</feature>
<comment type="caution">
    <text evidence="15">The sequence shown here is derived from an EMBL/GenBank/DDBJ whole genome shotgun (WGS) entry which is preliminary data.</text>
</comment>
<dbReference type="InterPro" id="IPR005821">
    <property type="entry name" value="Ion_trans_dom"/>
</dbReference>
<keyword evidence="4" id="KW-0107">Calcium channel</keyword>
<dbReference type="EMBL" id="JAGTTL010000495">
    <property type="protein sequence ID" value="KAK6288387.1"/>
    <property type="molecule type" value="Genomic_DNA"/>
</dbReference>
<dbReference type="GO" id="GO:0005891">
    <property type="term" value="C:voltage-gated calcium channel complex"/>
    <property type="evidence" value="ECO:0007669"/>
    <property type="project" value="TreeGrafter"/>
</dbReference>
<keyword evidence="7" id="KW-0851">Voltage-gated channel</keyword>
<evidence type="ECO:0000256" key="7">
    <source>
        <dbReference type="ARBA" id="ARBA00022882"/>
    </source>
</evidence>
<evidence type="ECO:0000256" key="8">
    <source>
        <dbReference type="ARBA" id="ARBA00022989"/>
    </source>
</evidence>
<comment type="subcellular location">
    <subcellularLocation>
        <location evidence="1">Membrane</location>
        <topology evidence="1">Multi-pass membrane protein</topology>
    </subcellularLocation>
</comment>
<keyword evidence="8 13" id="KW-1133">Transmembrane helix</keyword>
<keyword evidence="3" id="KW-0109">Calcium transport</keyword>
<feature type="transmembrane region" description="Helical" evidence="13">
    <location>
        <begin position="95"/>
        <end position="120"/>
    </location>
</feature>
<sequence>MLRCHDVPPYSEGGAECSLAAPPPGHFLFGGEGGARDGCVNWNQYYNVCRPGNANPHKGAVNFDNIAYAWIAIFQVITLEGWVDIMYYVMDAHSFYNFIYFILLIIVGSFFMINLCLVVIATQFAETKQRENALMREQRARYMSNDSTLASYSEPGSCYEEMLRYISHLYRKLTRRLQRIYTTWHSRRRKKVNPNGGGGGGGGGLGGSRSTSGNAPWLRPIHTLLQRHQHHHCRLSNGGHAPVATGGEELEMRSLPVPGRDPSVTPGLGSSLLGRLNGGTNYPTILPSFICSFTPTHPHSPLPTHPHSPLPTHPHSPLPTHRPHSPLPTQPHSPLPTPPPRPSPKTAWTPSASCTASWDSTAVLGCCTS</sequence>
<evidence type="ECO:0000259" key="14">
    <source>
        <dbReference type="Pfam" id="PF00520"/>
    </source>
</evidence>
<feature type="region of interest" description="Disordered" evidence="12">
    <location>
        <begin position="299"/>
        <end position="352"/>
    </location>
</feature>
<feature type="transmembrane region" description="Helical" evidence="13">
    <location>
        <begin position="67"/>
        <end position="89"/>
    </location>
</feature>
<evidence type="ECO:0000313" key="16">
    <source>
        <dbReference type="Proteomes" id="UP001356427"/>
    </source>
</evidence>
<protein>
    <recommendedName>
        <fullName evidence="14">Ion transport domain-containing protein</fullName>
    </recommendedName>
</protein>
<keyword evidence="9" id="KW-0406">Ion transport</keyword>
<evidence type="ECO:0000256" key="3">
    <source>
        <dbReference type="ARBA" id="ARBA00022568"/>
    </source>
</evidence>
<evidence type="ECO:0000256" key="6">
    <source>
        <dbReference type="ARBA" id="ARBA00022837"/>
    </source>
</evidence>
<dbReference type="PANTHER" id="PTHR45628:SF37">
    <property type="entry name" value="VOLTAGE-DEPENDENT T-TYPE CALCIUM CHANNEL SUBUNIT ALPHA-1H"/>
    <property type="match status" value="1"/>
</dbReference>
<evidence type="ECO:0000256" key="5">
    <source>
        <dbReference type="ARBA" id="ARBA00022692"/>
    </source>
</evidence>
<keyword evidence="6" id="KW-0106">Calcium</keyword>
<keyword evidence="11" id="KW-0407">Ion channel</keyword>
<dbReference type="GO" id="GO:0098703">
    <property type="term" value="P:calcium ion import across plasma membrane"/>
    <property type="evidence" value="ECO:0007669"/>
    <property type="project" value="TreeGrafter"/>
</dbReference>
<keyword evidence="5 13" id="KW-0812">Transmembrane</keyword>
<evidence type="ECO:0000256" key="13">
    <source>
        <dbReference type="SAM" id="Phobius"/>
    </source>
</evidence>
<keyword evidence="10 13" id="KW-0472">Membrane</keyword>
<dbReference type="Gene3D" id="1.10.287.70">
    <property type="match status" value="1"/>
</dbReference>
<feature type="domain" description="Ion transport" evidence="14">
    <location>
        <begin position="51"/>
        <end position="131"/>
    </location>
</feature>
<evidence type="ECO:0000256" key="4">
    <source>
        <dbReference type="ARBA" id="ARBA00022673"/>
    </source>
</evidence>
<dbReference type="GO" id="GO:0008331">
    <property type="term" value="F:high voltage-gated calcium channel activity"/>
    <property type="evidence" value="ECO:0007669"/>
    <property type="project" value="TreeGrafter"/>
</dbReference>
<evidence type="ECO:0000313" key="15">
    <source>
        <dbReference type="EMBL" id="KAK6288387.1"/>
    </source>
</evidence>
<evidence type="ECO:0000256" key="1">
    <source>
        <dbReference type="ARBA" id="ARBA00004141"/>
    </source>
</evidence>
<keyword evidence="2" id="KW-0813">Transport</keyword>
<keyword evidence="16" id="KW-1185">Reference proteome</keyword>
<gene>
    <name evidence="15" type="ORF">J4Q44_G00389120</name>
</gene>
<evidence type="ECO:0000256" key="2">
    <source>
        <dbReference type="ARBA" id="ARBA00022448"/>
    </source>
</evidence>
<name>A0AAN8QBZ4_9TELE</name>
<dbReference type="PANTHER" id="PTHR45628">
    <property type="entry name" value="VOLTAGE-DEPENDENT CALCIUM CHANNEL TYPE A SUBUNIT ALPHA-1"/>
    <property type="match status" value="1"/>
</dbReference>
<evidence type="ECO:0000256" key="12">
    <source>
        <dbReference type="SAM" id="MobiDB-lite"/>
    </source>
</evidence>
<feature type="compositionally biased region" description="Gly residues" evidence="12">
    <location>
        <begin position="195"/>
        <end position="207"/>
    </location>
</feature>
<dbReference type="FunFam" id="1.10.287.70:FF:000014">
    <property type="entry name" value="Voltage-dependent T-type calcium channel subunit alpha"/>
    <property type="match status" value="1"/>
</dbReference>
<evidence type="ECO:0000256" key="10">
    <source>
        <dbReference type="ARBA" id="ARBA00023136"/>
    </source>
</evidence>
<dbReference type="InterPro" id="IPR050599">
    <property type="entry name" value="VDCC_alpha-1_subunit"/>
</dbReference>
<proteinExistence type="predicted"/>
<reference evidence="15 16" key="1">
    <citation type="submission" date="2021-04" db="EMBL/GenBank/DDBJ databases">
        <authorList>
            <person name="De Guttry C."/>
            <person name="Zahm M."/>
            <person name="Klopp C."/>
            <person name="Cabau C."/>
            <person name="Louis A."/>
            <person name="Berthelot C."/>
            <person name="Parey E."/>
            <person name="Roest Crollius H."/>
            <person name="Montfort J."/>
            <person name="Robinson-Rechavi M."/>
            <person name="Bucao C."/>
            <person name="Bouchez O."/>
            <person name="Gislard M."/>
            <person name="Lluch J."/>
            <person name="Milhes M."/>
            <person name="Lampietro C."/>
            <person name="Lopez Roques C."/>
            <person name="Donnadieu C."/>
            <person name="Braasch I."/>
            <person name="Desvignes T."/>
            <person name="Postlethwait J."/>
            <person name="Bobe J."/>
            <person name="Wedekind C."/>
            <person name="Guiguen Y."/>
        </authorList>
    </citation>
    <scope>NUCLEOTIDE SEQUENCE [LARGE SCALE GENOMIC DNA]</scope>
    <source>
        <strain evidence="15">Cs_M1</strain>
        <tissue evidence="15">Blood</tissue>
    </source>
</reference>
<feature type="compositionally biased region" description="Pro residues" evidence="12">
    <location>
        <begin position="325"/>
        <end position="343"/>
    </location>
</feature>
<evidence type="ECO:0000256" key="9">
    <source>
        <dbReference type="ARBA" id="ARBA00023065"/>
    </source>
</evidence>
<dbReference type="SUPFAM" id="SSF81324">
    <property type="entry name" value="Voltage-gated potassium channels"/>
    <property type="match status" value="1"/>
</dbReference>